<dbReference type="Pfam" id="PF12804">
    <property type="entry name" value="NTP_transf_3"/>
    <property type="match status" value="1"/>
</dbReference>
<dbReference type="Gene3D" id="3.90.550.10">
    <property type="entry name" value="Spore Coat Polysaccharide Biosynthesis Protein SpsA, Chain A"/>
    <property type="match status" value="1"/>
</dbReference>
<accession>A0A1I4D7J2</accession>
<keyword evidence="2" id="KW-0548">Nucleotidyltransferase</keyword>
<protein>
    <submittedName>
        <fullName evidence="2">Molybdenum cofactor cytidylyltransferase</fullName>
    </submittedName>
</protein>
<dbReference type="PANTHER" id="PTHR43777:SF1">
    <property type="entry name" value="MOLYBDENUM COFACTOR CYTIDYLYLTRANSFERASE"/>
    <property type="match status" value="1"/>
</dbReference>
<dbReference type="STRING" id="553466.SAMN04487950_1679"/>
<gene>
    <name evidence="2" type="ORF">SAMN04487950_1679</name>
</gene>
<name>A0A1I4D7J2_9EURY</name>
<dbReference type="SUPFAM" id="SSF53448">
    <property type="entry name" value="Nucleotide-diphospho-sugar transferases"/>
    <property type="match status" value="1"/>
</dbReference>
<proteinExistence type="predicted"/>
<dbReference type="InterPro" id="IPR029044">
    <property type="entry name" value="Nucleotide-diphossugar_trans"/>
</dbReference>
<feature type="domain" description="MobA-like NTP transferase" evidence="1">
    <location>
        <begin position="29"/>
        <end position="187"/>
    </location>
</feature>
<evidence type="ECO:0000313" key="3">
    <source>
        <dbReference type="Proteomes" id="UP000199607"/>
    </source>
</evidence>
<dbReference type="CDD" id="cd04182">
    <property type="entry name" value="GT_2_like_f"/>
    <property type="match status" value="1"/>
</dbReference>
<dbReference type="AlphaFoldDB" id="A0A1I4D7J2"/>
<evidence type="ECO:0000313" key="2">
    <source>
        <dbReference type="EMBL" id="SFK89085.1"/>
    </source>
</evidence>
<dbReference type="RefSeq" id="WP_218148936.1">
    <property type="nucleotide sequence ID" value="NZ_FOTC01000001.1"/>
</dbReference>
<evidence type="ECO:0000259" key="1">
    <source>
        <dbReference type="Pfam" id="PF12804"/>
    </source>
</evidence>
<dbReference type="EMBL" id="FOTC01000001">
    <property type="protein sequence ID" value="SFK89085.1"/>
    <property type="molecule type" value="Genomic_DNA"/>
</dbReference>
<dbReference type="Proteomes" id="UP000199607">
    <property type="component" value="Unassembled WGS sequence"/>
</dbReference>
<keyword evidence="3" id="KW-1185">Reference proteome</keyword>
<reference evidence="3" key="1">
    <citation type="submission" date="2016-10" db="EMBL/GenBank/DDBJ databases">
        <authorList>
            <person name="Varghese N."/>
            <person name="Submissions S."/>
        </authorList>
    </citation>
    <scope>NUCLEOTIDE SEQUENCE [LARGE SCALE GENOMIC DNA]</scope>
    <source>
        <strain evidence="3">CGMCC 1.7738</strain>
    </source>
</reference>
<sequence>MRDDASERTEATGMAYTTDTNERTETVGAVLLAAGLGSRFDGGNKLLAVVDGEPLVVHAARTLCLAAVDPVVVVVGHDAERVRASLAGMAVETVENPKYVEGQATSVAAGVDALPDHVEYAVFALGDMPDVATATVDRLVVTARETGADAVVPTYDGRRGNPVVFHRRQFDALADVDGDRGGRALFDDIELTRVAVDDPGILRDVDTSADLD</sequence>
<dbReference type="GO" id="GO:0016779">
    <property type="term" value="F:nucleotidyltransferase activity"/>
    <property type="evidence" value="ECO:0007669"/>
    <property type="project" value="UniProtKB-KW"/>
</dbReference>
<dbReference type="PANTHER" id="PTHR43777">
    <property type="entry name" value="MOLYBDENUM COFACTOR CYTIDYLYLTRANSFERASE"/>
    <property type="match status" value="1"/>
</dbReference>
<dbReference type="InterPro" id="IPR025877">
    <property type="entry name" value="MobA-like_NTP_Trfase"/>
</dbReference>
<organism evidence="2 3">
    <name type="scientific">Halogranum rubrum</name>
    <dbReference type="NCBI Taxonomy" id="553466"/>
    <lineage>
        <taxon>Archaea</taxon>
        <taxon>Methanobacteriati</taxon>
        <taxon>Methanobacteriota</taxon>
        <taxon>Stenosarchaea group</taxon>
        <taxon>Halobacteria</taxon>
        <taxon>Halobacteriales</taxon>
        <taxon>Haloferacaceae</taxon>
    </lineage>
</organism>
<keyword evidence="2" id="KW-0808">Transferase</keyword>